<organism evidence="5 6">
    <name type="scientific">Rhizophlyctis rosea</name>
    <dbReference type="NCBI Taxonomy" id="64517"/>
    <lineage>
        <taxon>Eukaryota</taxon>
        <taxon>Fungi</taxon>
        <taxon>Fungi incertae sedis</taxon>
        <taxon>Chytridiomycota</taxon>
        <taxon>Chytridiomycota incertae sedis</taxon>
        <taxon>Chytridiomycetes</taxon>
        <taxon>Rhizophlyctidales</taxon>
        <taxon>Rhizophlyctidaceae</taxon>
        <taxon>Rhizophlyctis</taxon>
    </lineage>
</organism>
<dbReference type="Pfam" id="PF03874">
    <property type="entry name" value="RNA_pol_Rpb4"/>
    <property type="match status" value="1"/>
</dbReference>
<gene>
    <name evidence="5" type="primary">RPB4</name>
    <name evidence="5" type="ORF">HK097_006539</name>
</gene>
<dbReference type="GO" id="GO:0005634">
    <property type="term" value="C:nucleus"/>
    <property type="evidence" value="ECO:0007669"/>
    <property type="project" value="UniProtKB-SubCell"/>
</dbReference>
<dbReference type="Proteomes" id="UP001212841">
    <property type="component" value="Unassembled WGS sequence"/>
</dbReference>
<feature type="domain" description="RNA polymerase Rpb4/RPC9 core" evidence="4">
    <location>
        <begin position="22"/>
        <end position="159"/>
    </location>
</feature>
<dbReference type="Gene3D" id="1.20.1250.40">
    <property type="match status" value="1"/>
</dbReference>
<accession>A0AAD5X6F2</accession>
<proteinExistence type="inferred from homology"/>
<dbReference type="InterPro" id="IPR038324">
    <property type="entry name" value="Rpb4/RPC9_sf"/>
</dbReference>
<evidence type="ECO:0000313" key="6">
    <source>
        <dbReference type="Proteomes" id="UP001212841"/>
    </source>
</evidence>
<name>A0AAD5X6F2_9FUNG</name>
<comment type="caution">
    <text evidence="5">The sequence shown here is derived from an EMBL/GenBank/DDBJ whole genome shotgun (WGS) entry which is preliminary data.</text>
</comment>
<keyword evidence="2" id="KW-0539">Nucleus</keyword>
<dbReference type="GO" id="GO:0030880">
    <property type="term" value="C:RNA polymerase complex"/>
    <property type="evidence" value="ECO:0007669"/>
    <property type="project" value="InterPro"/>
</dbReference>
<evidence type="ECO:0000256" key="3">
    <source>
        <dbReference type="ARBA" id="ARBA00025724"/>
    </source>
</evidence>
<dbReference type="InterPro" id="IPR005574">
    <property type="entry name" value="Rpb4/RPC9"/>
</dbReference>
<dbReference type="GO" id="GO:0000166">
    <property type="term" value="F:nucleotide binding"/>
    <property type="evidence" value="ECO:0007669"/>
    <property type="project" value="InterPro"/>
</dbReference>
<comment type="similarity">
    <text evidence="3">Belongs to the eukaryotic RPB4 RNA polymerase subunit family.</text>
</comment>
<dbReference type="PANTHER" id="PTHR21297">
    <property type="entry name" value="DNA-DIRECTED RNA POLYMERASE II"/>
    <property type="match status" value="1"/>
</dbReference>
<dbReference type="InterPro" id="IPR045222">
    <property type="entry name" value="Rpb4-like"/>
</dbReference>
<evidence type="ECO:0000256" key="2">
    <source>
        <dbReference type="ARBA" id="ARBA00023242"/>
    </source>
</evidence>
<protein>
    <submittedName>
        <fullName evidence="5">RNA polymerase B</fullName>
    </submittedName>
</protein>
<evidence type="ECO:0000256" key="1">
    <source>
        <dbReference type="ARBA" id="ARBA00004123"/>
    </source>
</evidence>
<dbReference type="InterPro" id="IPR006590">
    <property type="entry name" value="RNA_pol_Rpb4/RPC9_core"/>
</dbReference>
<sequence length="160" mass="17842">MAYAAKRGGADDTDATALQFGPAFDKATALIISEVKDLIQIRVDSPLAPQPARRENIEKILEYCSKFDHYPGPNDSAEARRYVSHSIRPLSSSAFLSIVNRKEPYEDKLIFHPFEMAQLGNLCPDSVEEAKSLVPSLNKYDDDVIDEVLKDLSALRSSHF</sequence>
<comment type="subcellular location">
    <subcellularLocation>
        <location evidence="1">Nucleus</location>
    </subcellularLocation>
</comment>
<dbReference type="SMART" id="SM00657">
    <property type="entry name" value="RPOL4c"/>
    <property type="match status" value="1"/>
</dbReference>
<keyword evidence="6" id="KW-1185">Reference proteome</keyword>
<dbReference type="SUPFAM" id="SSF47819">
    <property type="entry name" value="HRDC-like"/>
    <property type="match status" value="1"/>
</dbReference>
<dbReference type="GO" id="GO:0006352">
    <property type="term" value="P:DNA-templated transcription initiation"/>
    <property type="evidence" value="ECO:0007669"/>
    <property type="project" value="InterPro"/>
</dbReference>
<reference evidence="5" key="1">
    <citation type="submission" date="2020-05" db="EMBL/GenBank/DDBJ databases">
        <title>Phylogenomic resolution of chytrid fungi.</title>
        <authorList>
            <person name="Stajich J.E."/>
            <person name="Amses K."/>
            <person name="Simmons R."/>
            <person name="Seto K."/>
            <person name="Myers J."/>
            <person name="Bonds A."/>
            <person name="Quandt C.A."/>
            <person name="Barry K."/>
            <person name="Liu P."/>
            <person name="Grigoriev I."/>
            <person name="Longcore J.E."/>
            <person name="James T.Y."/>
        </authorList>
    </citation>
    <scope>NUCLEOTIDE SEQUENCE</scope>
    <source>
        <strain evidence="5">JEL0318</strain>
    </source>
</reference>
<dbReference type="InterPro" id="IPR010997">
    <property type="entry name" value="HRDC-like_sf"/>
</dbReference>
<dbReference type="AlphaFoldDB" id="A0AAD5X6F2"/>
<evidence type="ECO:0000313" key="5">
    <source>
        <dbReference type="EMBL" id="KAJ3052311.1"/>
    </source>
</evidence>
<evidence type="ECO:0000259" key="4">
    <source>
        <dbReference type="SMART" id="SM00657"/>
    </source>
</evidence>
<dbReference type="EMBL" id="JADGJD010000306">
    <property type="protein sequence ID" value="KAJ3052311.1"/>
    <property type="molecule type" value="Genomic_DNA"/>
</dbReference>